<evidence type="ECO:0000313" key="2">
    <source>
        <dbReference type="Proteomes" id="UP000076727"/>
    </source>
</evidence>
<accession>A0A165SZ36</accession>
<gene>
    <name evidence="1" type="ORF">DAEQUDRAFT_596240</name>
</gene>
<name>A0A165SZ36_9APHY</name>
<dbReference type="EMBL" id="KV429040">
    <property type="protein sequence ID" value="KZT72697.1"/>
    <property type="molecule type" value="Genomic_DNA"/>
</dbReference>
<organism evidence="1 2">
    <name type="scientific">Daedalea quercina L-15889</name>
    <dbReference type="NCBI Taxonomy" id="1314783"/>
    <lineage>
        <taxon>Eukaryota</taxon>
        <taxon>Fungi</taxon>
        <taxon>Dikarya</taxon>
        <taxon>Basidiomycota</taxon>
        <taxon>Agaricomycotina</taxon>
        <taxon>Agaricomycetes</taxon>
        <taxon>Polyporales</taxon>
        <taxon>Fomitopsis</taxon>
    </lineage>
</organism>
<protein>
    <submittedName>
        <fullName evidence="1">Uncharacterized protein</fullName>
    </submittedName>
</protein>
<reference evidence="1 2" key="1">
    <citation type="journal article" date="2016" name="Mol. Biol. Evol.">
        <title>Comparative Genomics of Early-Diverging Mushroom-Forming Fungi Provides Insights into the Origins of Lignocellulose Decay Capabilities.</title>
        <authorList>
            <person name="Nagy L.G."/>
            <person name="Riley R."/>
            <person name="Tritt A."/>
            <person name="Adam C."/>
            <person name="Daum C."/>
            <person name="Floudas D."/>
            <person name="Sun H."/>
            <person name="Yadav J.S."/>
            <person name="Pangilinan J."/>
            <person name="Larsson K.H."/>
            <person name="Matsuura K."/>
            <person name="Barry K."/>
            <person name="Labutti K."/>
            <person name="Kuo R."/>
            <person name="Ohm R.A."/>
            <person name="Bhattacharya S.S."/>
            <person name="Shirouzu T."/>
            <person name="Yoshinaga Y."/>
            <person name="Martin F.M."/>
            <person name="Grigoriev I.V."/>
            <person name="Hibbett D.S."/>
        </authorList>
    </citation>
    <scope>NUCLEOTIDE SEQUENCE [LARGE SCALE GENOMIC DNA]</scope>
    <source>
        <strain evidence="1 2">L-15889</strain>
    </source>
</reference>
<dbReference type="Proteomes" id="UP000076727">
    <property type="component" value="Unassembled WGS sequence"/>
</dbReference>
<keyword evidence="2" id="KW-1185">Reference proteome</keyword>
<sequence length="172" mass="18182">MCTAHDARARLTLDCFLESTPKRATDSVVASPPAASPCPPSLHTSPSTIPACYSDMQISNVASVMFDALSGGGKGGYEIPEMPSLPQITRATAAGIIVAISGNMVISLALNCQKLAHKRLEEARAAEGDELQSQATSGEFERSSVVVHFSRRSHDRTTHACTCTGTLIGHRD</sequence>
<dbReference type="AlphaFoldDB" id="A0A165SZ36"/>
<dbReference type="OrthoDB" id="165382at2759"/>
<proteinExistence type="predicted"/>
<evidence type="ECO:0000313" key="1">
    <source>
        <dbReference type="EMBL" id="KZT72697.1"/>
    </source>
</evidence>